<proteinExistence type="predicted"/>
<evidence type="ECO:0000313" key="2">
    <source>
        <dbReference type="EMBL" id="KAK2648873.1"/>
    </source>
</evidence>
<keyword evidence="3" id="KW-1185">Reference proteome</keyword>
<protein>
    <recommendedName>
        <fullName evidence="1">Reverse transcriptase zinc-binding domain-containing protein</fullName>
    </recommendedName>
</protein>
<name>A0AAD9X002_9ROSI</name>
<dbReference type="Pfam" id="PF13966">
    <property type="entry name" value="zf-RVT"/>
    <property type="match status" value="1"/>
</dbReference>
<organism evidence="2 3">
    <name type="scientific">Dipteronia dyeriana</name>
    <dbReference type="NCBI Taxonomy" id="168575"/>
    <lineage>
        <taxon>Eukaryota</taxon>
        <taxon>Viridiplantae</taxon>
        <taxon>Streptophyta</taxon>
        <taxon>Embryophyta</taxon>
        <taxon>Tracheophyta</taxon>
        <taxon>Spermatophyta</taxon>
        <taxon>Magnoliopsida</taxon>
        <taxon>eudicotyledons</taxon>
        <taxon>Gunneridae</taxon>
        <taxon>Pentapetalae</taxon>
        <taxon>rosids</taxon>
        <taxon>malvids</taxon>
        <taxon>Sapindales</taxon>
        <taxon>Sapindaceae</taxon>
        <taxon>Hippocastanoideae</taxon>
        <taxon>Acereae</taxon>
        <taxon>Dipteronia</taxon>
    </lineage>
</organism>
<sequence>MKDKGDSLLAKWIWRFGKEHYSLWKKVICGKYGLGGNGIVWDGVDLKSCSSFVKTVSRLLNDSQRTHKIIKEGFQVIVGSGEGIRFWKDLRWDLVPMMNAFPRVYALASNKNGMIREFGRFEGRILVRNVLNGFGMSHLNCLDCPLCGTESESIDHLFLHCGWSWNLWMSAMGWWDVVSCCNYSVSAWMEGWEGLCPSKSSKRAWNLLFCAVVWTICEVCNKGVFDGKMGNLSLALDSVKFRVGWWFKNFGSGCFKDITILLLDTEGRCIDRQPVKDIRPCSWSSPLNNDLIFNVGGSAGGNPGMVGIGGVLRDVRGTLLCLACLLIAFQDGRVFSAVTYFFSKRIVAPTHLLYADDVLIFCRGTMKNLRGIMHAFRISNSISGVPIVELLGISDYLASPLKSKVSDFIQDSIKASHRGSFMPSGISFGIQAMVVAFSDHVQVLRKTAIHAVVWSM</sequence>
<dbReference type="Proteomes" id="UP001280121">
    <property type="component" value="Unassembled WGS sequence"/>
</dbReference>
<evidence type="ECO:0000313" key="3">
    <source>
        <dbReference type="Proteomes" id="UP001280121"/>
    </source>
</evidence>
<dbReference type="EMBL" id="JANJYI010000005">
    <property type="protein sequence ID" value="KAK2648873.1"/>
    <property type="molecule type" value="Genomic_DNA"/>
</dbReference>
<comment type="caution">
    <text evidence="2">The sequence shown here is derived from an EMBL/GenBank/DDBJ whole genome shotgun (WGS) entry which is preliminary data.</text>
</comment>
<accession>A0AAD9X002</accession>
<feature type="domain" description="Reverse transcriptase zinc-binding" evidence="1">
    <location>
        <begin position="122"/>
        <end position="168"/>
    </location>
</feature>
<dbReference type="InterPro" id="IPR026960">
    <property type="entry name" value="RVT-Znf"/>
</dbReference>
<reference evidence="2" key="1">
    <citation type="journal article" date="2023" name="Plant J.">
        <title>Genome sequences and population genomics provide insights into the demographic history, inbreeding, and mutation load of two 'living fossil' tree species of Dipteronia.</title>
        <authorList>
            <person name="Feng Y."/>
            <person name="Comes H.P."/>
            <person name="Chen J."/>
            <person name="Zhu S."/>
            <person name="Lu R."/>
            <person name="Zhang X."/>
            <person name="Li P."/>
            <person name="Qiu J."/>
            <person name="Olsen K.M."/>
            <person name="Qiu Y."/>
        </authorList>
    </citation>
    <scope>NUCLEOTIDE SEQUENCE</scope>
    <source>
        <strain evidence="2">KIB01</strain>
    </source>
</reference>
<gene>
    <name evidence="2" type="ORF">Ddye_016362</name>
</gene>
<dbReference type="AlphaFoldDB" id="A0AAD9X002"/>
<evidence type="ECO:0000259" key="1">
    <source>
        <dbReference type="Pfam" id="PF13966"/>
    </source>
</evidence>